<sequence length="136" mass="15152">MLSAMKRLTFLWGALLFMVTLLMLYMMLDTLNMGRGQGKMDTEVMTLLESKLSQVEKDMNDNRLIVQQIRLEMGSLLQPDGSASDNRDTQQVQAPAVVGLNRKSGNVLDMVVDRPNTREEETYSVAARGKGPQVSA</sequence>
<comment type="caution">
    <text evidence="3">The sequence shown here is derived from an EMBL/GenBank/DDBJ whole genome shotgun (WGS) entry which is preliminary data.</text>
</comment>
<dbReference type="Proteomes" id="UP000762676">
    <property type="component" value="Unassembled WGS sequence"/>
</dbReference>
<keyword evidence="2" id="KW-0472">Membrane</keyword>
<gene>
    <name evidence="3" type="ORF">ElyMa_000981600</name>
</gene>
<feature type="transmembrane region" description="Helical" evidence="2">
    <location>
        <begin position="12"/>
        <end position="31"/>
    </location>
</feature>
<evidence type="ECO:0000256" key="2">
    <source>
        <dbReference type="SAM" id="Phobius"/>
    </source>
</evidence>
<keyword evidence="2" id="KW-0812">Transmembrane</keyword>
<proteinExistence type="predicted"/>
<protein>
    <submittedName>
        <fullName evidence="3">Uncharacterized protein</fullName>
    </submittedName>
</protein>
<evidence type="ECO:0000313" key="3">
    <source>
        <dbReference type="EMBL" id="GFR96968.1"/>
    </source>
</evidence>
<keyword evidence="2" id="KW-1133">Transmembrane helix</keyword>
<accession>A0AAV4HFD0</accession>
<dbReference type="AlphaFoldDB" id="A0AAV4HFD0"/>
<reference evidence="3 4" key="1">
    <citation type="journal article" date="2021" name="Elife">
        <title>Chloroplast acquisition without the gene transfer in kleptoplastic sea slugs, Plakobranchus ocellatus.</title>
        <authorList>
            <person name="Maeda T."/>
            <person name="Takahashi S."/>
            <person name="Yoshida T."/>
            <person name="Shimamura S."/>
            <person name="Takaki Y."/>
            <person name="Nagai Y."/>
            <person name="Toyoda A."/>
            <person name="Suzuki Y."/>
            <person name="Arimoto A."/>
            <person name="Ishii H."/>
            <person name="Satoh N."/>
            <person name="Nishiyama T."/>
            <person name="Hasebe M."/>
            <person name="Maruyama T."/>
            <person name="Minagawa J."/>
            <person name="Obokata J."/>
            <person name="Shigenobu S."/>
        </authorList>
    </citation>
    <scope>NUCLEOTIDE SEQUENCE [LARGE SCALE GENOMIC DNA]</scope>
</reference>
<dbReference type="EMBL" id="BMAT01002003">
    <property type="protein sequence ID" value="GFR96968.1"/>
    <property type="molecule type" value="Genomic_DNA"/>
</dbReference>
<evidence type="ECO:0000313" key="4">
    <source>
        <dbReference type="Proteomes" id="UP000762676"/>
    </source>
</evidence>
<feature type="region of interest" description="Disordered" evidence="1">
    <location>
        <begin position="116"/>
        <end position="136"/>
    </location>
</feature>
<evidence type="ECO:0000256" key="1">
    <source>
        <dbReference type="SAM" id="MobiDB-lite"/>
    </source>
</evidence>
<keyword evidence="4" id="KW-1185">Reference proteome</keyword>
<name>A0AAV4HFD0_9GAST</name>
<organism evidence="3 4">
    <name type="scientific">Elysia marginata</name>
    <dbReference type="NCBI Taxonomy" id="1093978"/>
    <lineage>
        <taxon>Eukaryota</taxon>
        <taxon>Metazoa</taxon>
        <taxon>Spiralia</taxon>
        <taxon>Lophotrochozoa</taxon>
        <taxon>Mollusca</taxon>
        <taxon>Gastropoda</taxon>
        <taxon>Heterobranchia</taxon>
        <taxon>Euthyneura</taxon>
        <taxon>Panpulmonata</taxon>
        <taxon>Sacoglossa</taxon>
        <taxon>Placobranchoidea</taxon>
        <taxon>Plakobranchidae</taxon>
        <taxon>Elysia</taxon>
    </lineage>
</organism>
<feature type="non-terminal residue" evidence="3">
    <location>
        <position position="136"/>
    </location>
</feature>